<evidence type="ECO:0000259" key="4">
    <source>
        <dbReference type="Pfam" id="PF13458"/>
    </source>
</evidence>
<dbReference type="InterPro" id="IPR028082">
    <property type="entry name" value="Peripla_BP_I"/>
</dbReference>
<dbReference type="PANTHER" id="PTHR30483">
    <property type="entry name" value="LEUCINE-SPECIFIC-BINDING PROTEIN"/>
    <property type="match status" value="1"/>
</dbReference>
<feature type="domain" description="Leucine-binding protein" evidence="4">
    <location>
        <begin position="222"/>
        <end position="503"/>
    </location>
</feature>
<dbReference type="SUPFAM" id="SSF53822">
    <property type="entry name" value="Periplasmic binding protein-like I"/>
    <property type="match status" value="1"/>
</dbReference>
<feature type="chain" id="PRO_5045526518" evidence="3">
    <location>
        <begin position="21"/>
        <end position="535"/>
    </location>
</feature>
<keyword evidence="6" id="KW-1185">Reference proteome</keyword>
<dbReference type="EMBL" id="JASHIF010000009">
    <property type="protein sequence ID" value="MDI9859738.1"/>
    <property type="molecule type" value="Genomic_DNA"/>
</dbReference>
<dbReference type="Gene3D" id="1.25.40.10">
    <property type="entry name" value="Tetratricopeptide repeat domain"/>
    <property type="match status" value="1"/>
</dbReference>
<evidence type="ECO:0000256" key="1">
    <source>
        <dbReference type="ARBA" id="ARBA00010062"/>
    </source>
</evidence>
<organism evidence="5 6">
    <name type="scientific">Flectobacillus roseus</name>
    <dbReference type="NCBI Taxonomy" id="502259"/>
    <lineage>
        <taxon>Bacteria</taxon>
        <taxon>Pseudomonadati</taxon>
        <taxon>Bacteroidota</taxon>
        <taxon>Cytophagia</taxon>
        <taxon>Cytophagales</taxon>
        <taxon>Flectobacillaceae</taxon>
        <taxon>Flectobacillus</taxon>
    </lineage>
</organism>
<comment type="caution">
    <text evidence="5">The sequence shown here is derived from an EMBL/GenBank/DDBJ whole genome shotgun (WGS) entry which is preliminary data.</text>
</comment>
<gene>
    <name evidence="5" type="ORF">QM524_11010</name>
</gene>
<reference evidence="5 6" key="1">
    <citation type="submission" date="2023-05" db="EMBL/GenBank/DDBJ databases">
        <title>Novel species of genus Flectobacillus isolated from stream in China.</title>
        <authorList>
            <person name="Lu H."/>
        </authorList>
    </citation>
    <scope>NUCLEOTIDE SEQUENCE [LARGE SCALE GENOMIC DNA]</scope>
    <source>
        <strain evidence="5 6">KCTC 42575</strain>
    </source>
</reference>
<dbReference type="InterPro" id="IPR011990">
    <property type="entry name" value="TPR-like_helical_dom_sf"/>
</dbReference>
<evidence type="ECO:0000256" key="2">
    <source>
        <dbReference type="ARBA" id="ARBA00022729"/>
    </source>
</evidence>
<comment type="similarity">
    <text evidence="1">Belongs to the leucine-binding protein family.</text>
</comment>
<dbReference type="PANTHER" id="PTHR30483:SF6">
    <property type="entry name" value="PERIPLASMIC BINDING PROTEIN OF ABC TRANSPORTER FOR NATURAL AMINO ACIDS"/>
    <property type="match status" value="1"/>
</dbReference>
<evidence type="ECO:0000313" key="6">
    <source>
        <dbReference type="Proteomes" id="UP001236507"/>
    </source>
</evidence>
<dbReference type="Proteomes" id="UP001236507">
    <property type="component" value="Unassembled WGS sequence"/>
</dbReference>
<dbReference type="InterPro" id="IPR051010">
    <property type="entry name" value="BCAA_transport"/>
</dbReference>
<evidence type="ECO:0000256" key="3">
    <source>
        <dbReference type="SAM" id="SignalP"/>
    </source>
</evidence>
<dbReference type="Gene3D" id="3.40.50.2300">
    <property type="match status" value="2"/>
</dbReference>
<evidence type="ECO:0000313" key="5">
    <source>
        <dbReference type="EMBL" id="MDI9859738.1"/>
    </source>
</evidence>
<sequence>MKKLLLGVLLVASSYGFSQAQSNLSEYEAQYQKALLFYQNNDFEKARIAFSQLSNLRFNNPIVPYSYYFQALAAIKVGKYAEAEASLQNLQLRYPNWEKNEEVAYLYATIAFENKDYAKGLQIANAITSDSLKNDILDLKKNFLSDITDPKKLTSLSEQFPDEILLKERIQAKSSEMSSTKDLQQYRLNKGFLNFAFLLPVNIDELSPDHPRRANQYVFDMYQGAKLAKAQLQKEKINVNLQVYDISNDGDQMLEVLNNAYFQTTDLLVGPLYSESNKLANAFCESYQIPLINPISNNEKLLEIFDKSFLAQPSVKMQAIKAAEYVTKQAFLGRNAAIYYTSSSTDSLLAEAYKQVLVKKGYDIEAFVKVTANSEMIASKIPDKKLSHVFLATSDKKAGLAMLTALQKDLSTPLVTTAEAFQSSNLSGTTVAGREIYCIDPEFIDNENPEVDKFKKEYFAKYGSIPSYYSFCGYDMTLFWGRVLSKYGVNFKKGLDDLDTYKQSFSTSGYDYTQSQDNQVVPITTFQNYKFVLAK</sequence>
<dbReference type="Pfam" id="PF13458">
    <property type="entry name" value="Peripla_BP_6"/>
    <property type="match status" value="1"/>
</dbReference>
<dbReference type="RefSeq" id="WP_283344620.1">
    <property type="nucleotide sequence ID" value="NZ_JASHIF010000009.1"/>
</dbReference>
<dbReference type="InterPro" id="IPR028081">
    <property type="entry name" value="Leu-bd"/>
</dbReference>
<feature type="signal peptide" evidence="3">
    <location>
        <begin position="1"/>
        <end position="20"/>
    </location>
</feature>
<protein>
    <submittedName>
        <fullName evidence="5">ABC transporter substrate-binding protein</fullName>
    </submittedName>
</protein>
<name>A0ABT6Y9E0_9BACT</name>
<proteinExistence type="inferred from homology"/>
<keyword evidence="2 3" id="KW-0732">Signal</keyword>
<dbReference type="SUPFAM" id="SSF48452">
    <property type="entry name" value="TPR-like"/>
    <property type="match status" value="1"/>
</dbReference>
<dbReference type="CDD" id="cd06268">
    <property type="entry name" value="PBP1_ABC_transporter_LIVBP-like"/>
    <property type="match status" value="1"/>
</dbReference>
<accession>A0ABT6Y9E0</accession>